<feature type="transmembrane region" description="Helical" evidence="14">
    <location>
        <begin position="221"/>
        <end position="241"/>
    </location>
</feature>
<dbReference type="OrthoDB" id="9808289at2"/>
<evidence type="ECO:0000256" key="4">
    <source>
        <dbReference type="ARBA" id="ARBA00021581"/>
    </source>
</evidence>
<evidence type="ECO:0000313" key="16">
    <source>
        <dbReference type="EMBL" id="KPP94508.1"/>
    </source>
</evidence>
<dbReference type="PANTHER" id="PTHR30622">
    <property type="entry name" value="UNDECAPRENYL-DIPHOSPHATASE"/>
    <property type="match status" value="1"/>
</dbReference>
<evidence type="ECO:0000313" key="17">
    <source>
        <dbReference type="Proteomes" id="UP000050413"/>
    </source>
</evidence>
<keyword evidence="6 14" id="KW-0812">Transmembrane</keyword>
<evidence type="ECO:0000256" key="13">
    <source>
        <dbReference type="ARBA" id="ARBA00047594"/>
    </source>
</evidence>
<dbReference type="GO" id="GO:0009252">
    <property type="term" value="P:peptidoglycan biosynthetic process"/>
    <property type="evidence" value="ECO:0007669"/>
    <property type="project" value="UniProtKB-KW"/>
</dbReference>
<evidence type="ECO:0000313" key="15">
    <source>
        <dbReference type="EMBL" id="CUX83145.1"/>
    </source>
</evidence>
<dbReference type="STRING" id="1666912.Ga0058931_2805"/>
<organism evidence="16 17">
    <name type="scientific">Roseibaca calidilacus</name>
    <dbReference type="NCBI Taxonomy" id="1666912"/>
    <lineage>
        <taxon>Bacteria</taxon>
        <taxon>Pseudomonadati</taxon>
        <taxon>Pseudomonadota</taxon>
        <taxon>Alphaproteobacteria</taxon>
        <taxon>Rhodobacterales</taxon>
        <taxon>Paracoccaceae</taxon>
        <taxon>Roseinatronobacter</taxon>
    </lineage>
</organism>
<comment type="caution">
    <text evidence="16">The sequence shown here is derived from an EMBL/GenBank/DDBJ whole genome shotgun (WGS) entry which is preliminary data.</text>
</comment>
<feature type="transmembrane region" description="Helical" evidence="14">
    <location>
        <begin position="83"/>
        <end position="103"/>
    </location>
</feature>
<dbReference type="Proteomes" id="UP000050413">
    <property type="component" value="Unassembled WGS sequence"/>
</dbReference>
<dbReference type="AlphaFoldDB" id="A0A0P7YV53"/>
<proteinExistence type="inferred from homology"/>
<dbReference type="GO" id="GO:0050380">
    <property type="term" value="F:undecaprenyl-diphosphatase activity"/>
    <property type="evidence" value="ECO:0007669"/>
    <property type="project" value="UniProtKB-UniRule"/>
</dbReference>
<evidence type="ECO:0000256" key="7">
    <source>
        <dbReference type="ARBA" id="ARBA00022801"/>
    </source>
</evidence>
<feature type="transmembrane region" description="Helical" evidence="14">
    <location>
        <begin position="115"/>
        <end position="133"/>
    </location>
</feature>
<evidence type="ECO:0000256" key="3">
    <source>
        <dbReference type="ARBA" id="ARBA00012374"/>
    </source>
</evidence>
<feature type="transmembrane region" description="Helical" evidence="14">
    <location>
        <begin position="185"/>
        <end position="209"/>
    </location>
</feature>
<evidence type="ECO:0000256" key="9">
    <source>
        <dbReference type="ARBA" id="ARBA00023136"/>
    </source>
</evidence>
<evidence type="ECO:0000256" key="14">
    <source>
        <dbReference type="HAMAP-Rule" id="MF_01006"/>
    </source>
</evidence>
<dbReference type="PATRIC" id="fig|1666912.4.peg.2588"/>
<accession>A0A0P7YV53</accession>
<keyword evidence="14" id="KW-0573">Peptidoglycan synthesis</keyword>
<evidence type="ECO:0000256" key="2">
    <source>
        <dbReference type="ARBA" id="ARBA00010621"/>
    </source>
</evidence>
<reference evidence="15 18" key="2">
    <citation type="submission" date="2016-01" db="EMBL/GenBank/DDBJ databases">
        <authorList>
            <person name="Varghese N."/>
        </authorList>
    </citation>
    <scope>NUCLEOTIDE SEQUENCE [LARGE SCALE GENOMIC DNA]</scope>
    <source>
        <strain evidence="15 18">HL-91</strain>
    </source>
</reference>
<dbReference type="HAMAP" id="MF_01006">
    <property type="entry name" value="Undec_diphosphatase"/>
    <property type="match status" value="1"/>
</dbReference>
<keyword evidence="7 14" id="KW-0378">Hydrolase</keyword>
<dbReference type="GO" id="GO:0046677">
    <property type="term" value="P:response to antibiotic"/>
    <property type="evidence" value="ECO:0007669"/>
    <property type="project" value="UniProtKB-UniRule"/>
</dbReference>
<feature type="transmembrane region" description="Helical" evidence="14">
    <location>
        <begin position="40"/>
        <end position="59"/>
    </location>
</feature>
<evidence type="ECO:0000256" key="11">
    <source>
        <dbReference type="ARBA" id="ARBA00032707"/>
    </source>
</evidence>
<name>A0A0P7YV53_9RHOB</name>
<dbReference type="Pfam" id="PF02673">
    <property type="entry name" value="BacA"/>
    <property type="match status" value="1"/>
</dbReference>
<comment type="similarity">
    <text evidence="2 14">Belongs to the UppP family.</text>
</comment>
<comment type="miscellaneous">
    <text evidence="14">Bacitracin is thought to be involved in the inhibition of peptidoglycan synthesis by sequestering undecaprenyl diphosphate, thereby reducing the pool of lipid carrier available.</text>
</comment>
<keyword evidence="14" id="KW-0133">Cell shape</keyword>
<keyword evidence="18" id="KW-1185">Reference proteome</keyword>
<dbReference type="InterPro" id="IPR003824">
    <property type="entry name" value="UppP"/>
</dbReference>
<protein>
    <recommendedName>
        <fullName evidence="4 14">Undecaprenyl-diphosphatase</fullName>
        <ecNumber evidence="3 14">3.6.1.27</ecNumber>
    </recommendedName>
    <alternativeName>
        <fullName evidence="12 14">Bacitracin resistance protein</fullName>
    </alternativeName>
    <alternativeName>
        <fullName evidence="11 14">Undecaprenyl pyrophosphate phosphatase</fullName>
    </alternativeName>
</protein>
<dbReference type="EMBL" id="LJSG01000005">
    <property type="protein sequence ID" value="KPP94508.1"/>
    <property type="molecule type" value="Genomic_DNA"/>
</dbReference>
<dbReference type="Proteomes" id="UP000182045">
    <property type="component" value="Unassembled WGS sequence"/>
</dbReference>
<dbReference type="EC" id="3.6.1.27" evidence="3 14"/>
<keyword evidence="10 14" id="KW-0046">Antibiotic resistance</keyword>
<comment type="catalytic activity">
    <reaction evidence="13 14">
        <text>di-trans,octa-cis-undecaprenyl diphosphate + H2O = di-trans,octa-cis-undecaprenyl phosphate + phosphate + H(+)</text>
        <dbReference type="Rhea" id="RHEA:28094"/>
        <dbReference type="ChEBI" id="CHEBI:15377"/>
        <dbReference type="ChEBI" id="CHEBI:15378"/>
        <dbReference type="ChEBI" id="CHEBI:43474"/>
        <dbReference type="ChEBI" id="CHEBI:58405"/>
        <dbReference type="ChEBI" id="CHEBI:60392"/>
        <dbReference type="EC" id="3.6.1.27"/>
    </reaction>
</comment>
<dbReference type="NCBIfam" id="NF001393">
    <property type="entry name" value="PRK00281.2-4"/>
    <property type="match status" value="1"/>
</dbReference>
<dbReference type="GO" id="GO:0008360">
    <property type="term" value="P:regulation of cell shape"/>
    <property type="evidence" value="ECO:0007669"/>
    <property type="project" value="UniProtKB-KW"/>
</dbReference>
<keyword evidence="9 14" id="KW-0472">Membrane</keyword>
<dbReference type="PANTHER" id="PTHR30622:SF4">
    <property type="entry name" value="UNDECAPRENYL-DIPHOSPHATASE"/>
    <property type="match status" value="1"/>
</dbReference>
<evidence type="ECO:0000256" key="5">
    <source>
        <dbReference type="ARBA" id="ARBA00022475"/>
    </source>
</evidence>
<evidence type="ECO:0000256" key="6">
    <source>
        <dbReference type="ARBA" id="ARBA00022692"/>
    </source>
</evidence>
<evidence type="ECO:0000313" key="18">
    <source>
        <dbReference type="Proteomes" id="UP000182045"/>
    </source>
</evidence>
<sequence>MTLLYLAILALVQGVTEFLPVSSSGHLILLPKVMGAQDQGLALDVAVHVGTLGAVCLYFRTDVMRALRGAGQLARGQMNSPEAFLALCLIVATIPVMAVGLVLKLTGWIDLMRSIAVIGWAMIVFGIALYVADKRGAETRTAPGWTLRHAVILGLWQVVALIPGTSRSGIVITGARALGYARHDAAKLSMLMSIPTILASGALLSLDVVGQADWALARDAGIAALIAFVAALAALALMMRLLRSVSFTPYVIYRIALGVLLLGIAYS</sequence>
<evidence type="ECO:0000256" key="10">
    <source>
        <dbReference type="ARBA" id="ARBA00023251"/>
    </source>
</evidence>
<evidence type="ECO:0000256" key="8">
    <source>
        <dbReference type="ARBA" id="ARBA00022989"/>
    </source>
</evidence>
<evidence type="ECO:0000256" key="12">
    <source>
        <dbReference type="ARBA" id="ARBA00032932"/>
    </source>
</evidence>
<keyword evidence="5 14" id="KW-1003">Cell membrane</keyword>
<gene>
    <name evidence="14 16" type="primary">uppP</name>
    <name evidence="15" type="ORF">Ga0058931_2805</name>
    <name evidence="16" type="ORF">HLUCCA05_11860</name>
</gene>
<dbReference type="RefSeq" id="WP_072246864.1">
    <property type="nucleotide sequence ID" value="NZ_FBYC01000004.1"/>
</dbReference>
<dbReference type="GO" id="GO:0071555">
    <property type="term" value="P:cell wall organization"/>
    <property type="evidence" value="ECO:0007669"/>
    <property type="project" value="UniProtKB-KW"/>
</dbReference>
<feature type="transmembrane region" description="Helical" evidence="14">
    <location>
        <begin position="247"/>
        <end position="266"/>
    </location>
</feature>
<comment type="function">
    <text evidence="14">Catalyzes the dephosphorylation of undecaprenyl diphosphate (UPP). Confers resistance to bacitracin.</text>
</comment>
<reference evidence="16 17" key="1">
    <citation type="submission" date="2015-09" db="EMBL/GenBank/DDBJ databases">
        <title>Identification and resolution of microdiversity through metagenomic sequencing of parallel consortia.</title>
        <authorList>
            <person name="Nelson W.C."/>
            <person name="Romine M.F."/>
            <person name="Lindemann S.R."/>
        </authorList>
    </citation>
    <scope>NUCLEOTIDE SEQUENCE [LARGE SCALE GENOMIC DNA]</scope>
    <source>
        <strain evidence="16">HL-91</strain>
    </source>
</reference>
<keyword evidence="14" id="KW-0961">Cell wall biogenesis/degradation</keyword>
<comment type="subcellular location">
    <subcellularLocation>
        <location evidence="1 14">Cell membrane</location>
        <topology evidence="1 14">Multi-pass membrane protein</topology>
    </subcellularLocation>
</comment>
<dbReference type="EMBL" id="FBYC01000004">
    <property type="protein sequence ID" value="CUX83145.1"/>
    <property type="molecule type" value="Genomic_DNA"/>
</dbReference>
<keyword evidence="8 14" id="KW-1133">Transmembrane helix</keyword>
<dbReference type="GO" id="GO:0005886">
    <property type="term" value="C:plasma membrane"/>
    <property type="evidence" value="ECO:0007669"/>
    <property type="project" value="UniProtKB-SubCell"/>
</dbReference>
<evidence type="ECO:0000256" key="1">
    <source>
        <dbReference type="ARBA" id="ARBA00004651"/>
    </source>
</evidence>